<feature type="coiled-coil region" evidence="1">
    <location>
        <begin position="213"/>
        <end position="292"/>
    </location>
</feature>
<comment type="caution">
    <text evidence="2">The sequence shown here is derived from an EMBL/GenBank/DDBJ whole genome shotgun (WGS) entry which is preliminary data.</text>
</comment>
<organism evidence="2 3">
    <name type="scientific">Gigaspora margarita</name>
    <dbReference type="NCBI Taxonomy" id="4874"/>
    <lineage>
        <taxon>Eukaryota</taxon>
        <taxon>Fungi</taxon>
        <taxon>Fungi incertae sedis</taxon>
        <taxon>Mucoromycota</taxon>
        <taxon>Glomeromycotina</taxon>
        <taxon>Glomeromycetes</taxon>
        <taxon>Diversisporales</taxon>
        <taxon>Gigasporaceae</taxon>
        <taxon>Gigaspora</taxon>
    </lineage>
</organism>
<dbReference type="Proteomes" id="UP000789901">
    <property type="component" value="Unassembled WGS sequence"/>
</dbReference>
<dbReference type="SUPFAM" id="SSF58100">
    <property type="entry name" value="Bacterial hemolysins"/>
    <property type="match status" value="1"/>
</dbReference>
<dbReference type="EMBL" id="CAJVQB010013139">
    <property type="protein sequence ID" value="CAG8760156.1"/>
    <property type="molecule type" value="Genomic_DNA"/>
</dbReference>
<name>A0ABN7VDL8_GIGMA</name>
<evidence type="ECO:0000313" key="2">
    <source>
        <dbReference type="EMBL" id="CAG8760156.1"/>
    </source>
</evidence>
<sequence length="296" mass="33889">MKCDLVGPQKIKDKINISVVFNSQRDQECSSYLTNPSEKDGVYIGYFSIPFENNYRLIFNPSNDTKYEKRDEVFIDFTVNFMDRNASQRVFVRVSDSGMLINTNSLLTINTNAKSLYAENVYLKENISSIFLQSITQSNTYQVLPGDVLNSLGLLGGAWSLAAVAYKLLFGDDTIQPFGLVQKYGYFYKKTQKKLTKVLSTFPSVQIPDPSNNIDVKNRAEQLEKKIDNLELFLRDYVVEVQQLDKVYNNIENVNDNIENVNDNTENVNDNIENVNDNIENVNDNIENVNYNIENI</sequence>
<gene>
    <name evidence="2" type="ORF">GMARGA_LOCUS17376</name>
</gene>
<dbReference type="Gene3D" id="1.10.287.950">
    <property type="entry name" value="Methyl-accepting chemotaxis protein"/>
    <property type="match status" value="1"/>
</dbReference>
<reference evidence="2 3" key="1">
    <citation type="submission" date="2021-06" db="EMBL/GenBank/DDBJ databases">
        <authorList>
            <person name="Kallberg Y."/>
            <person name="Tangrot J."/>
            <person name="Rosling A."/>
        </authorList>
    </citation>
    <scope>NUCLEOTIDE SEQUENCE [LARGE SCALE GENOMIC DNA]</scope>
    <source>
        <strain evidence="2 3">120-4 pot B 10/14</strain>
    </source>
</reference>
<keyword evidence="3" id="KW-1185">Reference proteome</keyword>
<keyword evidence="1" id="KW-0175">Coiled coil</keyword>
<evidence type="ECO:0000313" key="3">
    <source>
        <dbReference type="Proteomes" id="UP000789901"/>
    </source>
</evidence>
<proteinExistence type="predicted"/>
<protein>
    <submittedName>
        <fullName evidence="2">36901_t:CDS:1</fullName>
    </submittedName>
</protein>
<evidence type="ECO:0000256" key="1">
    <source>
        <dbReference type="SAM" id="Coils"/>
    </source>
</evidence>
<accession>A0ABN7VDL8</accession>